<gene>
    <name evidence="2" type="ORF">ERS027661_02925</name>
</gene>
<feature type="compositionally biased region" description="Basic residues" evidence="1">
    <location>
        <begin position="128"/>
        <end position="138"/>
    </location>
</feature>
<reference evidence="2 3" key="1">
    <citation type="submission" date="2015-03" db="EMBL/GenBank/DDBJ databases">
        <authorList>
            <consortium name="Pathogen Informatics"/>
        </authorList>
    </citation>
    <scope>NUCLEOTIDE SEQUENCE [LARGE SCALE GENOMIC DNA]</scope>
    <source>
        <strain evidence="2 3">Bir 187</strain>
    </source>
</reference>
<dbReference type="AlphaFoldDB" id="A0A655ABI5"/>
<evidence type="ECO:0000313" key="3">
    <source>
        <dbReference type="Proteomes" id="UP000049023"/>
    </source>
</evidence>
<feature type="region of interest" description="Disordered" evidence="1">
    <location>
        <begin position="110"/>
        <end position="145"/>
    </location>
</feature>
<proteinExistence type="predicted"/>
<feature type="region of interest" description="Disordered" evidence="1">
    <location>
        <begin position="161"/>
        <end position="214"/>
    </location>
</feature>
<organism evidence="2 3">
    <name type="scientific">Mycobacterium tuberculosis</name>
    <dbReference type="NCBI Taxonomy" id="1773"/>
    <lineage>
        <taxon>Bacteria</taxon>
        <taxon>Bacillati</taxon>
        <taxon>Actinomycetota</taxon>
        <taxon>Actinomycetes</taxon>
        <taxon>Mycobacteriales</taxon>
        <taxon>Mycobacteriaceae</taxon>
        <taxon>Mycobacterium</taxon>
        <taxon>Mycobacterium tuberculosis complex</taxon>
    </lineage>
</organism>
<accession>A0A655ABI5</accession>
<feature type="compositionally biased region" description="Basic and acidic residues" evidence="1">
    <location>
        <begin position="30"/>
        <end position="39"/>
    </location>
</feature>
<feature type="region of interest" description="Disordered" evidence="1">
    <location>
        <begin position="226"/>
        <end position="261"/>
    </location>
</feature>
<evidence type="ECO:0000256" key="1">
    <source>
        <dbReference type="SAM" id="MobiDB-lite"/>
    </source>
</evidence>
<evidence type="ECO:0000313" key="2">
    <source>
        <dbReference type="EMBL" id="CKS33175.1"/>
    </source>
</evidence>
<feature type="region of interest" description="Disordered" evidence="1">
    <location>
        <begin position="282"/>
        <end position="316"/>
    </location>
</feature>
<protein>
    <submittedName>
        <fullName evidence="2">Uncharacterized protein</fullName>
    </submittedName>
</protein>
<feature type="compositionally biased region" description="Basic and acidic residues" evidence="1">
    <location>
        <begin position="118"/>
        <end position="127"/>
    </location>
</feature>
<feature type="compositionally biased region" description="Basic and acidic residues" evidence="1">
    <location>
        <begin position="166"/>
        <end position="194"/>
    </location>
</feature>
<feature type="compositionally biased region" description="Basic and acidic residues" evidence="1">
    <location>
        <begin position="204"/>
        <end position="214"/>
    </location>
</feature>
<feature type="compositionally biased region" description="Basic and acidic residues" evidence="1">
    <location>
        <begin position="288"/>
        <end position="297"/>
    </location>
</feature>
<feature type="region of interest" description="Disordered" evidence="1">
    <location>
        <begin position="19"/>
        <end position="47"/>
    </location>
</feature>
<name>A0A655ABI5_MYCTX</name>
<dbReference type="EMBL" id="CNFU01000688">
    <property type="protein sequence ID" value="CKS33175.1"/>
    <property type="molecule type" value="Genomic_DNA"/>
</dbReference>
<feature type="region of interest" description="Disordered" evidence="1">
    <location>
        <begin position="328"/>
        <end position="359"/>
    </location>
</feature>
<sequence length="359" mass="41185">MQLARQIAVLRQHRAQHREAVEGGVSGQHQDQRCHRGDQQEPQVKAPEHGLRQLCDQRLLLITRRGARQLGVRIVDDLDPGLYGQHDHAHKHAHRNDAQHQQRGCRVTRLGLLKRRHPVADRLDTRQRRTPRRKRARHQEHQRETDDLAVLCVHFKSRGLGPNRIAQHENPEQPPHEHGADSGDERIGRDRERQPGFPNPTQVHRHDQHDRADGKQHLVLVHERAHRADVGRRRRYRNSNGENVIHHQGAGNHETAGSTQVGGDNLVVAPTGGVSVHVLPVTRHHHEQNRGDRQADQRRHRIGRQAGHREHQKYLLGGVGYRRHRIRGEHRQGDPLGQQGVTEPVTAKRPADQQPTRRG</sequence>
<dbReference type="Proteomes" id="UP000049023">
    <property type="component" value="Unassembled WGS sequence"/>
</dbReference>